<dbReference type="Gene3D" id="3.80.10.10">
    <property type="entry name" value="Ribonuclease Inhibitor"/>
    <property type="match status" value="1"/>
</dbReference>
<feature type="region of interest" description="Disordered" evidence="1">
    <location>
        <begin position="1"/>
        <end position="343"/>
    </location>
</feature>
<feature type="compositionally biased region" description="Basic residues" evidence="1">
    <location>
        <begin position="129"/>
        <end position="142"/>
    </location>
</feature>
<feature type="compositionally biased region" description="Low complexity" evidence="1">
    <location>
        <begin position="209"/>
        <end position="220"/>
    </location>
</feature>
<proteinExistence type="predicted"/>
<organism evidence="2">
    <name type="scientific">Eutreptiella gymnastica</name>
    <dbReference type="NCBI Taxonomy" id="73025"/>
    <lineage>
        <taxon>Eukaryota</taxon>
        <taxon>Discoba</taxon>
        <taxon>Euglenozoa</taxon>
        <taxon>Euglenida</taxon>
        <taxon>Spirocuta</taxon>
        <taxon>Euglenophyceae</taxon>
        <taxon>Eutreptiales</taxon>
        <taxon>Eutreptiaceae</taxon>
        <taxon>Eutreptiella</taxon>
    </lineage>
</organism>
<protein>
    <submittedName>
        <fullName evidence="2">Uncharacterized protein</fullName>
    </submittedName>
</protein>
<gene>
    <name evidence="2" type="ORF">EGYM00163_LOCUS48942</name>
</gene>
<dbReference type="SUPFAM" id="SSF52047">
    <property type="entry name" value="RNI-like"/>
    <property type="match status" value="1"/>
</dbReference>
<evidence type="ECO:0000313" key="2">
    <source>
        <dbReference type="EMBL" id="CAE0837570.1"/>
    </source>
</evidence>
<reference evidence="2" key="1">
    <citation type="submission" date="2021-01" db="EMBL/GenBank/DDBJ databases">
        <authorList>
            <person name="Corre E."/>
            <person name="Pelletier E."/>
            <person name="Niang G."/>
            <person name="Scheremetjew M."/>
            <person name="Finn R."/>
            <person name="Kale V."/>
            <person name="Holt S."/>
            <person name="Cochrane G."/>
            <person name="Meng A."/>
            <person name="Brown T."/>
            <person name="Cohen L."/>
        </authorList>
    </citation>
    <scope>NUCLEOTIDE SEQUENCE</scope>
    <source>
        <strain evidence="2">CCMP1594</strain>
    </source>
</reference>
<sequence length="560" mass="60158">MEESACYSDDFLSPSEETGNAPQEAKQKKKKDVDHAPEKKKKKKSVDHSSTDEGQSRRKSSAGMENGTLDKEGKKPKKRKGSRNLSTDGEQLSPADSSTDASMEGDDVKGKKGRKLSTSSATDGASPGTKKKKKDRKDRKGSRISVESAGLPSPDPSDAAPESDAQNELSLQTQTSPDPAAPTPGESAPATGTASGSEPASGAERLQTSSAPAASNAPSPEVSGGADAGTSTPGAHGTNNAEDYNTPASMSFSRKDSSPWDNNSMPYSPGASPRSVERRSSQASSRGRSPSRPRTDDSTQYSLQYSDYSPDSSLRMSRRATSQSPLNSSRKAHTSEPPPDMEPLSLLVQATGAQPLDGMDCLRKFVELKPRSAAQEAYLQTCESRPGYRPPRNEERSKIRVLESTQGHSCRTLYLHYCKEYSVISNSALLKTLPEVVDMFNMKSMVLADNFIGDRGLLPVLEVCRANTSLQSLVLPNNGLKASGVEAIVDMCATHPSIQTLDLRGNKHVSILSAKTLQYLVTHNLNICGLHLDGTRITPGYMQRLSRLVEANSQRKQPAV</sequence>
<feature type="compositionally biased region" description="Low complexity" evidence="1">
    <location>
        <begin position="281"/>
        <end position="292"/>
    </location>
</feature>
<feature type="compositionally biased region" description="Polar residues" evidence="1">
    <location>
        <begin position="229"/>
        <end position="252"/>
    </location>
</feature>
<feature type="compositionally biased region" description="Polar residues" evidence="1">
    <location>
        <begin position="83"/>
        <end position="101"/>
    </location>
</feature>
<dbReference type="AlphaFoldDB" id="A0A7S4GI87"/>
<evidence type="ECO:0000256" key="1">
    <source>
        <dbReference type="SAM" id="MobiDB-lite"/>
    </source>
</evidence>
<feature type="compositionally biased region" description="Polar residues" evidence="1">
    <location>
        <begin position="166"/>
        <end position="177"/>
    </location>
</feature>
<feature type="compositionally biased region" description="Polar residues" evidence="1">
    <location>
        <begin position="298"/>
        <end position="329"/>
    </location>
</feature>
<dbReference type="InterPro" id="IPR032675">
    <property type="entry name" value="LRR_dom_sf"/>
</dbReference>
<dbReference type="EMBL" id="HBJA01142111">
    <property type="protein sequence ID" value="CAE0837570.1"/>
    <property type="molecule type" value="Transcribed_RNA"/>
</dbReference>
<accession>A0A7S4GI87</accession>
<feature type="compositionally biased region" description="Basic and acidic residues" evidence="1">
    <location>
        <begin position="46"/>
        <end position="56"/>
    </location>
</feature>
<name>A0A7S4GI87_9EUGL</name>